<protein>
    <recommendedName>
        <fullName evidence="3">Flagellar assembly protein FliH/Type III secretion system HrpE domain-containing protein</fullName>
    </recommendedName>
</protein>
<keyword evidence="1" id="KW-0175">Coiled coil</keyword>
<proteinExistence type="predicted"/>
<organism evidence="2">
    <name type="scientific">hydrothermal vent metagenome</name>
    <dbReference type="NCBI Taxonomy" id="652676"/>
    <lineage>
        <taxon>unclassified sequences</taxon>
        <taxon>metagenomes</taxon>
        <taxon>ecological metagenomes</taxon>
    </lineage>
</organism>
<feature type="coiled-coil region" evidence="1">
    <location>
        <begin position="67"/>
        <end position="117"/>
    </location>
</feature>
<evidence type="ECO:0008006" key="3">
    <source>
        <dbReference type="Google" id="ProtNLM"/>
    </source>
</evidence>
<dbReference type="EMBL" id="UOEC01000057">
    <property type="protein sequence ID" value="VAV89089.1"/>
    <property type="molecule type" value="Genomic_DNA"/>
</dbReference>
<evidence type="ECO:0000256" key="1">
    <source>
        <dbReference type="SAM" id="Coils"/>
    </source>
</evidence>
<dbReference type="AlphaFoldDB" id="A0A3B0RAB5"/>
<gene>
    <name evidence="2" type="ORF">MNBD_ALPHA08-1568</name>
</gene>
<reference evidence="2" key="1">
    <citation type="submission" date="2018-06" db="EMBL/GenBank/DDBJ databases">
        <authorList>
            <person name="Zhirakovskaya E."/>
        </authorList>
    </citation>
    <scope>NUCLEOTIDE SEQUENCE</scope>
</reference>
<accession>A0A3B0RAB5</accession>
<sequence>MKIVPASAYLSEFDSGASIEFEISDLPEMLETPLLPATSEKNLNGEHDEIFKAGIKEGKKLAEAGHVLQLEEQKSQLTEQFNQEISNLHDNIARQLASQLEVEMDNLNTEISNLVAATLRPFVTETINTRIIDELKVAIVDVLNDPQACQIIASGPAVMLNKLAKCLDETGASIQYIETNDPEIMIDTGQEKIESRIQVWSKLMNREIG</sequence>
<name>A0A3B0RAB5_9ZZZZ</name>
<evidence type="ECO:0000313" key="2">
    <source>
        <dbReference type="EMBL" id="VAV89089.1"/>
    </source>
</evidence>